<name>A0A2I1EFQ3_9GLOM</name>
<dbReference type="EMBL" id="LLXJ01008893">
    <property type="protein sequence ID" value="PKB93120.1"/>
    <property type="molecule type" value="Genomic_DNA"/>
</dbReference>
<dbReference type="AlphaFoldDB" id="A0A2I1EFQ3"/>
<protein>
    <submittedName>
        <fullName evidence="1">Uncharacterized protein</fullName>
    </submittedName>
</protein>
<accession>A0A2I1EFQ3</accession>
<dbReference type="Proteomes" id="UP000232722">
    <property type="component" value="Unassembled WGS sequence"/>
</dbReference>
<reference evidence="1 2" key="2">
    <citation type="submission" date="2017-09" db="EMBL/GenBank/DDBJ databases">
        <title>Extensive intraspecific genome diversity in a model arbuscular mycorrhizal fungus.</title>
        <authorList>
            <person name="Chen E.C."/>
            <person name="Morin E."/>
            <person name="Beaudet D."/>
            <person name="Noel J."/>
            <person name="Ndikumana S."/>
            <person name="Charron P."/>
            <person name="St-Onge C."/>
            <person name="Giorgi J."/>
            <person name="Grigoriev I.V."/>
            <person name="Roux C."/>
            <person name="Martin F.M."/>
            <person name="Corradi N."/>
        </authorList>
    </citation>
    <scope>NUCLEOTIDE SEQUENCE [LARGE SCALE GENOMIC DNA]</scope>
    <source>
        <strain evidence="1 2">A5</strain>
    </source>
</reference>
<sequence>MTSFGAILFCFKGVLVEASALITPGSSSTESESESESAPNLQLIIIPTITSSVKGGVSGVEMFADWSTGVCVSGVFIFFLSIFFEALPFLYIVLKFRTFHIRSALPSFKYPPPSPSFVAQ</sequence>
<proteinExistence type="predicted"/>
<reference evidence="1 2" key="1">
    <citation type="submission" date="2016-04" db="EMBL/GenBank/DDBJ databases">
        <title>Genome analyses suggest a sexual origin of heterokaryosis in a supposedly ancient asexual fungus.</title>
        <authorList>
            <person name="Ropars J."/>
            <person name="Sedzielewska K."/>
            <person name="Noel J."/>
            <person name="Charron P."/>
            <person name="Farinelli L."/>
            <person name="Marton T."/>
            <person name="Kruger M."/>
            <person name="Pelin A."/>
            <person name="Brachmann A."/>
            <person name="Corradi N."/>
        </authorList>
    </citation>
    <scope>NUCLEOTIDE SEQUENCE [LARGE SCALE GENOMIC DNA]</scope>
    <source>
        <strain evidence="1 2">A5</strain>
    </source>
</reference>
<gene>
    <name evidence="1" type="ORF">RhiirA5_387388</name>
</gene>
<comment type="caution">
    <text evidence="1">The sequence shown here is derived from an EMBL/GenBank/DDBJ whole genome shotgun (WGS) entry which is preliminary data.</text>
</comment>
<evidence type="ECO:0000313" key="2">
    <source>
        <dbReference type="Proteomes" id="UP000232722"/>
    </source>
</evidence>
<organism evidence="1 2">
    <name type="scientific">Rhizophagus irregularis</name>
    <dbReference type="NCBI Taxonomy" id="588596"/>
    <lineage>
        <taxon>Eukaryota</taxon>
        <taxon>Fungi</taxon>
        <taxon>Fungi incertae sedis</taxon>
        <taxon>Mucoromycota</taxon>
        <taxon>Glomeromycotina</taxon>
        <taxon>Glomeromycetes</taxon>
        <taxon>Glomerales</taxon>
        <taxon>Glomeraceae</taxon>
        <taxon>Rhizophagus</taxon>
    </lineage>
</organism>
<evidence type="ECO:0000313" key="1">
    <source>
        <dbReference type="EMBL" id="PKB93120.1"/>
    </source>
</evidence>